<feature type="chain" id="PRO_5011783091" evidence="1">
    <location>
        <begin position="25"/>
        <end position="262"/>
    </location>
</feature>
<sequence>MNNSQIRSIFFSLLMSALSISVMAAPPKREFYEIKMYHLKDKTQEAAVEAFLKDAYVPALHRAGIKNVGVFKPVPSDTMSGKLIYVFTPLSSLDQLLTLPKLLDKDSKYLEAGKDYLDAPFKNPPYVRIETTILQAFTSMPVHSKPKLSAPKSERVYEMRSYEGHTERRYQNKVKMFNDGGEIPLFVRLGFNAVFYGEVIAGSHQPNLMYMTTFENKADRDAHWKSFSEDAEWNKLKVNPEYQNNVSKNTSFYMYPTEYSDI</sequence>
<feature type="domain" description="NIPSNAP" evidence="2">
    <location>
        <begin position="157"/>
        <end position="260"/>
    </location>
</feature>
<dbReference type="Pfam" id="PF07978">
    <property type="entry name" value="NIPSNAP"/>
    <property type="match status" value="1"/>
</dbReference>
<keyword evidence="4" id="KW-1185">Reference proteome</keyword>
<proteinExistence type="predicted"/>
<dbReference type="Proteomes" id="UP000199532">
    <property type="component" value="Unassembled WGS sequence"/>
</dbReference>
<dbReference type="OrthoDB" id="192769at2"/>
<dbReference type="Gene3D" id="3.30.70.100">
    <property type="match status" value="2"/>
</dbReference>
<reference evidence="3 4" key="1">
    <citation type="submission" date="2016-10" db="EMBL/GenBank/DDBJ databases">
        <authorList>
            <person name="de Groot N.N."/>
        </authorList>
    </citation>
    <scope>NUCLEOTIDE SEQUENCE [LARGE SCALE GENOMIC DNA]</scope>
    <source>
        <strain evidence="3 4">DSM 19938</strain>
    </source>
</reference>
<gene>
    <name evidence="3" type="ORF">SAMN04487995_5363</name>
</gene>
<evidence type="ECO:0000259" key="2">
    <source>
        <dbReference type="Pfam" id="PF07978"/>
    </source>
</evidence>
<evidence type="ECO:0000256" key="1">
    <source>
        <dbReference type="SAM" id="SignalP"/>
    </source>
</evidence>
<dbReference type="InterPro" id="IPR011008">
    <property type="entry name" value="Dimeric_a/b-barrel"/>
</dbReference>
<evidence type="ECO:0000313" key="4">
    <source>
        <dbReference type="Proteomes" id="UP000199532"/>
    </source>
</evidence>
<dbReference type="STRING" id="408657.SAMN04487995_5363"/>
<organism evidence="3 4">
    <name type="scientific">Dyadobacter koreensis</name>
    <dbReference type="NCBI Taxonomy" id="408657"/>
    <lineage>
        <taxon>Bacteria</taxon>
        <taxon>Pseudomonadati</taxon>
        <taxon>Bacteroidota</taxon>
        <taxon>Cytophagia</taxon>
        <taxon>Cytophagales</taxon>
        <taxon>Spirosomataceae</taxon>
        <taxon>Dyadobacter</taxon>
    </lineage>
</organism>
<dbReference type="AlphaFoldDB" id="A0A1H6ZU79"/>
<accession>A0A1H6ZU79</accession>
<evidence type="ECO:0000313" key="3">
    <source>
        <dbReference type="EMBL" id="SEJ57019.1"/>
    </source>
</evidence>
<protein>
    <submittedName>
        <fullName evidence="3">NIPSNAP protein</fullName>
    </submittedName>
</protein>
<dbReference type="InterPro" id="IPR012577">
    <property type="entry name" value="NIPSNAP"/>
</dbReference>
<feature type="signal peptide" evidence="1">
    <location>
        <begin position="1"/>
        <end position="24"/>
    </location>
</feature>
<keyword evidence="1" id="KW-0732">Signal</keyword>
<dbReference type="EMBL" id="FNXY01000009">
    <property type="protein sequence ID" value="SEJ57019.1"/>
    <property type="molecule type" value="Genomic_DNA"/>
</dbReference>
<dbReference type="SUPFAM" id="SSF54909">
    <property type="entry name" value="Dimeric alpha+beta barrel"/>
    <property type="match status" value="1"/>
</dbReference>
<name>A0A1H6ZU79_9BACT</name>